<dbReference type="RefSeq" id="WP_185142496.1">
    <property type="nucleotide sequence ID" value="NZ_JACJVP010000014.1"/>
</dbReference>
<reference evidence="4 5" key="1">
    <citation type="submission" date="2020-08" db="EMBL/GenBank/DDBJ databases">
        <title>Cohnella phylogeny.</title>
        <authorList>
            <person name="Dunlap C."/>
        </authorList>
    </citation>
    <scope>NUCLEOTIDE SEQUENCE [LARGE SCALE GENOMIC DNA]</scope>
    <source>
        <strain evidence="4 5">DSM 28246</strain>
    </source>
</reference>
<dbReference type="InterPro" id="IPR036582">
    <property type="entry name" value="Mao_N_sf"/>
</dbReference>
<proteinExistence type="predicted"/>
<evidence type="ECO:0000259" key="3">
    <source>
        <dbReference type="SMART" id="SM00089"/>
    </source>
</evidence>
<dbReference type="InterPro" id="IPR012854">
    <property type="entry name" value="Cu_amine_oxidase-like_N"/>
</dbReference>
<dbReference type="InterPro" id="IPR013783">
    <property type="entry name" value="Ig-like_fold"/>
</dbReference>
<organism evidence="4 5">
    <name type="scientific">Cohnella nanjingensis</name>
    <dbReference type="NCBI Taxonomy" id="1387779"/>
    <lineage>
        <taxon>Bacteria</taxon>
        <taxon>Bacillati</taxon>
        <taxon>Bacillota</taxon>
        <taxon>Bacilli</taxon>
        <taxon>Bacillales</taxon>
        <taxon>Paenibacillaceae</taxon>
        <taxon>Cohnella</taxon>
    </lineage>
</organism>
<keyword evidence="2" id="KW-0732">Signal</keyword>
<protein>
    <submittedName>
        <fullName evidence="4">Copper amine oxidase N-terminal domain-containing protein</fullName>
    </submittedName>
</protein>
<dbReference type="AlphaFoldDB" id="A0A7X0VER0"/>
<dbReference type="Pfam" id="PF07833">
    <property type="entry name" value="Cu_amine_oxidN1"/>
    <property type="match status" value="1"/>
</dbReference>
<dbReference type="SUPFAM" id="SSF49299">
    <property type="entry name" value="PKD domain"/>
    <property type="match status" value="1"/>
</dbReference>
<evidence type="ECO:0000313" key="5">
    <source>
        <dbReference type="Proteomes" id="UP000547209"/>
    </source>
</evidence>
<accession>A0A7X0VER0</accession>
<evidence type="ECO:0000256" key="2">
    <source>
        <dbReference type="SAM" id="SignalP"/>
    </source>
</evidence>
<dbReference type="EMBL" id="JACJVP010000014">
    <property type="protein sequence ID" value="MBB6671006.1"/>
    <property type="molecule type" value="Genomic_DNA"/>
</dbReference>
<feature type="signal peptide" evidence="2">
    <location>
        <begin position="1"/>
        <end position="27"/>
    </location>
</feature>
<dbReference type="InterPro" id="IPR022409">
    <property type="entry name" value="PKD/Chitinase_dom"/>
</dbReference>
<sequence length="742" mass="77862">MTIHWKKPALAAAIALAATTSTLPAYAAPGDPALPVVSASTEAPPASALLAASSAAPTPADAKTPAEPAASSDSANSPASNDSTPSADPASSAGPPASADPAAADPTTPAARLLPPAPVGELILHLNSAAMEQGGKSYKAARPLVVKKGVTYAALRALSDRIGASIQNDAKAKETIVRFGAAELRLKAGSAVYRLNGVQGKLAGAAYDDRGALMVPLVSFAQALKIPYTVLSKEKQIVLKPQLKPTASFTIQKGEIVAGETQIVYETQAKSPNGLAIADERWEGRQDVFAEPGSYKVSYSVQDAAGVWSDPYALTIRVVAPNIPPVAQFATDKDTYRMGEPIAFTDTSSDADGQIVSRQWTNNRMAFFEPGDVTVQLTVTDDRGGVSEYSKTLTITNETLYARDEFNKLFTPTGANYAIDGSAVRNLEALPYTYTTEPTTLFRSSGPESVTTDGILYQDTIAGNTRFMLHHKNKTGRDAKLYLIAKNPGSAEAHLQATADGMAGPSPFPEVAGRMSVARFFDSKAAGGMPKTLALAPGESKLIYADLSAKPMKQDDIITFHGEVESDSAIQYSAVLVEASRDPIAALASLPPLDPNQSIVRGTFADATRVFDYAEVVGARPAKLSLTDNAADPFQQGTDGMKGTPALNSGNYGVLYKVVLRHVAPRTLISFNPRGGLFAGAALVNGKTVSFAHLGMSEATNQASVLYRTGDAEETVEIQITPAAGSNLPFCLLFTPLPALRT</sequence>
<dbReference type="SMART" id="SM00089">
    <property type="entry name" value="PKD"/>
    <property type="match status" value="1"/>
</dbReference>
<dbReference type="InterPro" id="IPR035986">
    <property type="entry name" value="PKD_dom_sf"/>
</dbReference>
<gene>
    <name evidence="4" type="ORF">H7C19_09930</name>
</gene>
<comment type="caution">
    <text evidence="4">The sequence shown here is derived from an EMBL/GenBank/DDBJ whole genome shotgun (WGS) entry which is preliminary data.</text>
</comment>
<feature type="domain" description="PKD/Chitinase" evidence="3">
    <location>
        <begin position="326"/>
        <end position="398"/>
    </location>
</feature>
<name>A0A7X0VER0_9BACL</name>
<dbReference type="Proteomes" id="UP000547209">
    <property type="component" value="Unassembled WGS sequence"/>
</dbReference>
<evidence type="ECO:0000256" key="1">
    <source>
        <dbReference type="SAM" id="MobiDB-lite"/>
    </source>
</evidence>
<dbReference type="Gene3D" id="2.60.40.10">
    <property type="entry name" value="Immunoglobulins"/>
    <property type="match status" value="1"/>
</dbReference>
<dbReference type="SUPFAM" id="SSF55383">
    <property type="entry name" value="Copper amine oxidase, domain N"/>
    <property type="match status" value="1"/>
</dbReference>
<feature type="chain" id="PRO_5031089280" evidence="2">
    <location>
        <begin position="28"/>
        <end position="742"/>
    </location>
</feature>
<dbReference type="Gene3D" id="3.30.457.10">
    <property type="entry name" value="Copper amine oxidase-like, N-terminal domain"/>
    <property type="match status" value="1"/>
</dbReference>
<evidence type="ECO:0000313" key="4">
    <source>
        <dbReference type="EMBL" id="MBB6671006.1"/>
    </source>
</evidence>
<dbReference type="CDD" id="cd00146">
    <property type="entry name" value="PKD"/>
    <property type="match status" value="1"/>
</dbReference>
<keyword evidence="5" id="KW-1185">Reference proteome</keyword>
<feature type="region of interest" description="Disordered" evidence="1">
    <location>
        <begin position="51"/>
        <end position="114"/>
    </location>
</feature>